<dbReference type="InterPro" id="IPR011011">
    <property type="entry name" value="Znf_FYVE_PHD"/>
</dbReference>
<proteinExistence type="predicted"/>
<dbReference type="InterPro" id="IPR054292">
    <property type="entry name" value="DUF7028"/>
</dbReference>
<gene>
    <name evidence="11 12" type="primary">LOC104594923</name>
</gene>
<protein>
    <submittedName>
        <fullName evidence="11 12">Uncharacterized protein LOC104594923 isoform X1</fullName>
    </submittedName>
</protein>
<keyword evidence="5" id="KW-0539">Nucleus</keyword>
<evidence type="ECO:0000259" key="8">
    <source>
        <dbReference type="PROSITE" id="PS50016"/>
    </source>
</evidence>
<feature type="compositionally biased region" description="Basic residues" evidence="7">
    <location>
        <begin position="904"/>
        <end position="915"/>
    </location>
</feature>
<sequence length="1444" mass="163464">MATLLEDHRRRKNRQRNEKRRKLLVGKKVEVRSVEEGFAGSWHPGEVIGCGDHIRCVEYDNLERGDGSAKLIDSVAVTPAIEGVTPTRRTLDNYRGRIRPVPPPSRVDKWEINYGLCVDAIHNGAWWEGVVFDHDAGSLKRQIFFPDLGDEMKLGIREMRITQDWDEVTEEWKPRGSWLFLEVIEKYKLDWFQFVSVKEIWFFVRTEEEFVKKIKEWTVRSNLWDNLVREALSVHSVVSANKFVDYINSKYGEDLADTPSKKRKIIEPGFSFTEVVTDGLVPKSAEEVMLKPEGDLAKLRSKLKKINSLELSASKVGLDSQLEDYGQQIILKNGENQTISDLPSISAPCVVVPAESISSLFSNHQMESDALLNPFIIGKNTSHDQEHVTGKNILEHSVDIIGKTVQDSGRATAMLPTGSHYYTNEPVKELSVNKESFISQTEDNLLGVELLRNTSLSGQGEDVIMQPHALLVLPSDPELSACASDSANEEGFKLPLSGEYETSVIAQDHANGHCGRNDPKGSEYTSNLSILDASRDSFFWFTANGKGETKYTLSREGEAQGGGAQDVIYDHESMNLKCADSNDTSVHMASRGNHIWLPAAPDMIPGADYFPDAIAEYIHNLQNRRKCPGVVGEARRHLLYLGWKVEYRQDKKGKRIIRFLYTSPKGRPYPSLLQACQALTKYEKDVRTENPQNHQPSLAHTPGELLSSSYQLVSLPCRAGDCPLPEETLMLDKGVETKGPYIVFVEPKYYPQAVIDWCLIGLTGQKEEYKKNGAYKSSDIRLKARGHLSAVGWKFWHVTRTGSGRREMRYCSPKGKNYFSLRTACWGCIEEGGCPGGTIPEMLKERMTAIKDSKCLLTIEKCESPILYKEVDVSMLLPNNRFEKDSTESSGSSQSKDPVEYRKSSARGIRKHSKRRENNLFYPAPGFPFKSRYQSDYGVNSRKLKKGKTSTALTKQGDNLENSYPVYVLRSSKRARQVVKSSPVHHTPRTILSWLIDNNVVLPREKVHYIGRKNRHPMAEGRITRDGIKCNCCQKVFTISGFEVHAGSTKHRPSANIFLEDGRSLLECQMQMIEDDKHKSFIAESYGRIKRNLPGYKSDHICSVCHYGGTLLLCDQCPSSFHLNCLGLKDVPNGKWFCPSCQCGICGNSEFNGNIEQFTEKTILYCDQCEREYHVGCLKRKGHAKLESCPKGNWFCSKNCEKIFMELRKLIGKSIPVGVDNLSWTLLKSIEDDSSLEAMTEHNSKLNVAISVMHECFEPIKEPRTKRDLVEDVIFSKWSELNRLNFRGFYTVLLEREEEVISVATVRVFGGRVAEVPLVGTRVQYRRLGMCRLLMNELEKILTELGVERLFLPAIPQVLHTWTTSFGFSRVTNFERLKFLEYTFLGFQDTVMCQKLLMEASSTKSMGGNQNRFGAKFSQSEEKPDFDCFSVISEVIQAAQNQFE</sequence>
<feature type="region of interest" description="Disordered" evidence="7">
    <location>
        <begin position="882"/>
        <end position="919"/>
    </location>
</feature>
<dbReference type="PANTHER" id="PTHR46309:SF12">
    <property type="entry name" value="GB|AAC80581.1"/>
    <property type="match status" value="1"/>
</dbReference>
<dbReference type="Proteomes" id="UP000189703">
    <property type="component" value="Unplaced"/>
</dbReference>
<feature type="domain" description="PHD-type" evidence="8">
    <location>
        <begin position="1099"/>
        <end position="1144"/>
    </location>
</feature>
<dbReference type="GO" id="GO:0006357">
    <property type="term" value="P:regulation of transcription by RNA polymerase II"/>
    <property type="evidence" value="ECO:0000318"/>
    <property type="project" value="GO_Central"/>
</dbReference>
<dbReference type="Gene3D" id="3.30.40.10">
    <property type="entry name" value="Zinc/RING finger domain, C3HC4 (zinc finger)"/>
    <property type="match status" value="2"/>
</dbReference>
<evidence type="ECO:0000313" key="10">
    <source>
        <dbReference type="Proteomes" id="UP000189703"/>
    </source>
</evidence>
<keyword evidence="3 6" id="KW-0863">Zinc-finger</keyword>
<evidence type="ECO:0000259" key="9">
    <source>
        <dbReference type="PROSITE" id="PS51186"/>
    </source>
</evidence>
<dbReference type="InterPro" id="IPR056511">
    <property type="entry name" value="IDM1_C"/>
</dbReference>
<evidence type="ECO:0000256" key="4">
    <source>
        <dbReference type="ARBA" id="ARBA00022833"/>
    </source>
</evidence>
<dbReference type="InterPro" id="IPR016181">
    <property type="entry name" value="Acyl_CoA_acyltransferase"/>
</dbReference>
<dbReference type="eggNOG" id="ENOG502QTVY">
    <property type="taxonomic scope" value="Eukaryota"/>
</dbReference>
<dbReference type="CDD" id="cd20405">
    <property type="entry name" value="Tudor_Agenet_AtDUF_rpt1_3"/>
    <property type="match status" value="1"/>
</dbReference>
<dbReference type="PROSITE" id="PS50016">
    <property type="entry name" value="ZF_PHD_2"/>
    <property type="match status" value="2"/>
</dbReference>
<evidence type="ECO:0000313" key="11">
    <source>
        <dbReference type="RefSeq" id="XP_010253775.1"/>
    </source>
</evidence>
<dbReference type="KEGG" id="nnu:104594923"/>
<dbReference type="GO" id="GO:0003714">
    <property type="term" value="F:transcription corepressor activity"/>
    <property type="evidence" value="ECO:0000318"/>
    <property type="project" value="GO_Central"/>
</dbReference>
<dbReference type="Gene3D" id="3.40.630.30">
    <property type="match status" value="1"/>
</dbReference>
<organism evidence="10 11">
    <name type="scientific">Nelumbo nucifera</name>
    <name type="common">Sacred lotus</name>
    <dbReference type="NCBI Taxonomy" id="4432"/>
    <lineage>
        <taxon>Eukaryota</taxon>
        <taxon>Viridiplantae</taxon>
        <taxon>Streptophyta</taxon>
        <taxon>Embryophyta</taxon>
        <taxon>Tracheophyta</taxon>
        <taxon>Spermatophyta</taxon>
        <taxon>Magnoliopsida</taxon>
        <taxon>Proteales</taxon>
        <taxon>Nelumbonaceae</taxon>
        <taxon>Nelumbo</taxon>
    </lineage>
</organism>
<name>A0A1U7ZYN5_NELNU</name>
<dbReference type="InterPro" id="IPR019787">
    <property type="entry name" value="Znf_PHD-finger"/>
</dbReference>
<dbReference type="GO" id="GO:0016747">
    <property type="term" value="F:acyltransferase activity, transferring groups other than amino-acyl groups"/>
    <property type="evidence" value="ECO:0007669"/>
    <property type="project" value="InterPro"/>
</dbReference>
<keyword evidence="2" id="KW-0479">Metal-binding</keyword>
<evidence type="ECO:0000256" key="3">
    <source>
        <dbReference type="ARBA" id="ARBA00022771"/>
    </source>
</evidence>
<dbReference type="CDD" id="cd15532">
    <property type="entry name" value="PHD2_CHD_II"/>
    <property type="match status" value="1"/>
</dbReference>
<feature type="domain" description="N-acetyltransferase" evidence="9">
    <location>
        <begin position="1234"/>
        <end position="1397"/>
    </location>
</feature>
<dbReference type="CDD" id="cd04301">
    <property type="entry name" value="NAT_SF"/>
    <property type="match status" value="1"/>
</dbReference>
<keyword evidence="4" id="KW-0862">Zinc</keyword>
<dbReference type="PROSITE" id="PS51186">
    <property type="entry name" value="GNAT"/>
    <property type="match status" value="1"/>
</dbReference>
<dbReference type="InterPro" id="IPR032308">
    <property type="entry name" value="TDBD"/>
</dbReference>
<dbReference type="GO" id="GO:0008270">
    <property type="term" value="F:zinc ion binding"/>
    <property type="evidence" value="ECO:0007669"/>
    <property type="project" value="UniProtKB-KW"/>
</dbReference>
<dbReference type="InterPro" id="IPR042163">
    <property type="entry name" value="PHF12"/>
</dbReference>
<evidence type="ECO:0000256" key="5">
    <source>
        <dbReference type="ARBA" id="ARBA00023242"/>
    </source>
</evidence>
<feature type="domain" description="PHD-type" evidence="8">
    <location>
        <begin position="1140"/>
        <end position="1202"/>
    </location>
</feature>
<evidence type="ECO:0000256" key="6">
    <source>
        <dbReference type="PROSITE-ProRule" id="PRU00146"/>
    </source>
</evidence>
<evidence type="ECO:0000256" key="1">
    <source>
        <dbReference type="ARBA" id="ARBA00004123"/>
    </source>
</evidence>
<evidence type="ECO:0000256" key="7">
    <source>
        <dbReference type="SAM" id="MobiDB-lite"/>
    </source>
</evidence>
<keyword evidence="10" id="KW-1185">Reference proteome</keyword>
<dbReference type="OrthoDB" id="1903104at2759"/>
<dbReference type="GeneID" id="104594923"/>
<dbReference type="InterPro" id="IPR014002">
    <property type="entry name" value="Agenet_dom_plant"/>
</dbReference>
<reference evidence="11 12" key="1">
    <citation type="submission" date="2025-04" db="UniProtKB">
        <authorList>
            <consortium name="RefSeq"/>
        </authorList>
    </citation>
    <scope>IDENTIFICATION</scope>
</reference>
<dbReference type="OMA" id="FSEKWRY"/>
<dbReference type="SUPFAM" id="SSF57903">
    <property type="entry name" value="FYVE/PHD zinc finger"/>
    <property type="match status" value="2"/>
</dbReference>
<dbReference type="InterPro" id="IPR001965">
    <property type="entry name" value="Znf_PHD"/>
</dbReference>
<dbReference type="Pfam" id="PF05641">
    <property type="entry name" value="Agenet"/>
    <property type="match status" value="1"/>
</dbReference>
<dbReference type="SMART" id="SM00743">
    <property type="entry name" value="Agenet"/>
    <property type="match status" value="2"/>
</dbReference>
<dbReference type="InterPro" id="IPR013083">
    <property type="entry name" value="Znf_RING/FYVE/PHD"/>
</dbReference>
<dbReference type="Pfam" id="PF16135">
    <property type="entry name" value="TDBD"/>
    <property type="match status" value="1"/>
</dbReference>
<evidence type="ECO:0000313" key="12">
    <source>
        <dbReference type="RefSeq" id="XP_010253776.1"/>
    </source>
</evidence>
<evidence type="ECO:0000256" key="2">
    <source>
        <dbReference type="ARBA" id="ARBA00022723"/>
    </source>
</evidence>
<comment type="subcellular location">
    <subcellularLocation>
        <location evidence="1">Nucleus</location>
    </subcellularLocation>
</comment>
<dbReference type="InterPro" id="IPR059153">
    <property type="entry name" value="NSD_PHD-1st"/>
</dbReference>
<dbReference type="PANTHER" id="PTHR46309">
    <property type="entry name" value="PHD FINGER PROTEIN 12"/>
    <property type="match status" value="1"/>
</dbReference>
<dbReference type="SUPFAM" id="SSF55729">
    <property type="entry name" value="Acyl-CoA N-acyltransferases (Nat)"/>
    <property type="match status" value="1"/>
</dbReference>
<dbReference type="InterPro" id="IPR008395">
    <property type="entry name" value="Agenet-like_dom"/>
</dbReference>
<accession>A0A1U7ZYN5</accession>
<dbReference type="InterPro" id="IPR000182">
    <property type="entry name" value="GNAT_dom"/>
</dbReference>
<dbReference type="RefSeq" id="XP_010253775.1">
    <property type="nucleotide sequence ID" value="XM_010255473.2"/>
</dbReference>
<dbReference type="GO" id="GO:0005634">
    <property type="term" value="C:nucleus"/>
    <property type="evidence" value="ECO:0000318"/>
    <property type="project" value="GO_Central"/>
</dbReference>
<dbReference type="Pfam" id="PF23209">
    <property type="entry name" value="IDM1_C"/>
    <property type="match status" value="1"/>
</dbReference>
<dbReference type="Pfam" id="PF22970">
    <property type="entry name" value="DUF7028"/>
    <property type="match status" value="2"/>
</dbReference>
<dbReference type="STRING" id="4432.A0A1U7ZYN5"/>
<dbReference type="RefSeq" id="XP_010253776.1">
    <property type="nucleotide sequence ID" value="XM_010255474.2"/>
</dbReference>
<dbReference type="Pfam" id="PF23011">
    <property type="entry name" value="PHD-1st_NSD"/>
    <property type="match status" value="1"/>
</dbReference>
<dbReference type="SMART" id="SM00249">
    <property type="entry name" value="PHD"/>
    <property type="match status" value="2"/>
</dbReference>